<proteinExistence type="predicted"/>
<evidence type="ECO:0000313" key="2">
    <source>
        <dbReference type="Proteomes" id="UP001560685"/>
    </source>
</evidence>
<comment type="caution">
    <text evidence="1">The sequence shown here is derived from an EMBL/GenBank/DDBJ whole genome shotgun (WGS) entry which is preliminary data.</text>
</comment>
<dbReference type="RefSeq" id="WP_369312487.1">
    <property type="nucleotide sequence ID" value="NZ_JBEHZE010000001.1"/>
</dbReference>
<evidence type="ECO:0000313" key="1">
    <source>
        <dbReference type="EMBL" id="MEX6632564.1"/>
    </source>
</evidence>
<sequence length="134" mass="15057">MNVTCLNQEIESIQAHAAPLTAERTDHHQQLFAVFKKIENALAQNTNSDAPEETKRIEGLIEAQTVVIRTAATLPARTAKDLMYKLALWRWDAPDLDKPVQDMHRADAIAYSAFRDLADMLSDNSTLKDIDHSN</sequence>
<name>A0ABV3Z3F9_9PROT</name>
<keyword evidence="2" id="KW-1185">Reference proteome</keyword>
<reference evidence="1 2" key="1">
    <citation type="submission" date="2024-05" db="EMBL/GenBank/DDBJ databases">
        <title>Three bacterial strains, DH-69, EH-24, and ECK-19 isolated from coastal sediments.</title>
        <authorList>
            <person name="Ye Y.-Q."/>
            <person name="Du Z.-J."/>
        </authorList>
    </citation>
    <scope>NUCLEOTIDE SEQUENCE [LARGE SCALE GENOMIC DNA]</scope>
    <source>
        <strain evidence="1 2">ECK-19</strain>
    </source>
</reference>
<gene>
    <name evidence="1" type="ORF">ABFZ84_03300</name>
</gene>
<dbReference type="Proteomes" id="UP001560685">
    <property type="component" value="Unassembled WGS sequence"/>
</dbReference>
<organism evidence="1 2">
    <name type="scientific">Hyphococcus lacteus</name>
    <dbReference type="NCBI Taxonomy" id="3143536"/>
    <lineage>
        <taxon>Bacteria</taxon>
        <taxon>Pseudomonadati</taxon>
        <taxon>Pseudomonadota</taxon>
        <taxon>Alphaproteobacteria</taxon>
        <taxon>Parvularculales</taxon>
        <taxon>Parvularculaceae</taxon>
        <taxon>Hyphococcus</taxon>
    </lineage>
</organism>
<dbReference type="EMBL" id="JBEHZE010000001">
    <property type="protein sequence ID" value="MEX6632564.1"/>
    <property type="molecule type" value="Genomic_DNA"/>
</dbReference>
<protein>
    <submittedName>
        <fullName evidence="1">Uncharacterized protein</fullName>
    </submittedName>
</protein>
<accession>A0ABV3Z3F9</accession>